<accession>A0ACB7P4Q2</accession>
<dbReference type="EMBL" id="JAGIZQ010000005">
    <property type="protein sequence ID" value="KAH6628935.1"/>
    <property type="molecule type" value="Genomic_DNA"/>
</dbReference>
<proteinExistence type="predicted"/>
<reference evidence="1 2" key="1">
    <citation type="journal article" date="2021" name="Nat. Commun.">
        <title>Genetic determinants of endophytism in the Arabidopsis root mycobiome.</title>
        <authorList>
            <person name="Mesny F."/>
            <person name="Miyauchi S."/>
            <person name="Thiergart T."/>
            <person name="Pickel B."/>
            <person name="Atanasova L."/>
            <person name="Karlsson M."/>
            <person name="Huettel B."/>
            <person name="Barry K.W."/>
            <person name="Haridas S."/>
            <person name="Chen C."/>
            <person name="Bauer D."/>
            <person name="Andreopoulos W."/>
            <person name="Pangilinan J."/>
            <person name="LaButti K."/>
            <person name="Riley R."/>
            <person name="Lipzen A."/>
            <person name="Clum A."/>
            <person name="Drula E."/>
            <person name="Henrissat B."/>
            <person name="Kohler A."/>
            <person name="Grigoriev I.V."/>
            <person name="Martin F.M."/>
            <person name="Hacquard S."/>
        </authorList>
    </citation>
    <scope>NUCLEOTIDE SEQUENCE [LARGE SCALE GENOMIC DNA]</scope>
    <source>
        <strain evidence="1 2">MPI-SDFR-AT-0079</strain>
    </source>
</reference>
<evidence type="ECO:0000313" key="1">
    <source>
        <dbReference type="EMBL" id="KAH6628935.1"/>
    </source>
</evidence>
<keyword evidence="2" id="KW-1185">Reference proteome</keyword>
<dbReference type="Proteomes" id="UP000724584">
    <property type="component" value="Unassembled WGS sequence"/>
</dbReference>
<sequence>LSPLAHIPGPKLAALTHWYEGYYEVWLGGQYFKRLEQLHKQYGPVVRINPIEVHYNDPDFIDQVLAGPGRKTNRHPSLARKTGTPASMVTTVDHDIHRQRRAAVSNFFSNASIRQLEPIIRSTMSKLLERLEETARAGSPPVHIHHVFKACTSDVITKYAFGDCFNFMERNDFGKPYFNATDLFFGLNHIMIFFPWFAVLIQNTPGWFVKLLMPDLAELVDKKSWWLDRVHEIRASPNPERVKSTIFDGILNSKLPPADKTDDRLASEAQLVIFAGEGTTAFTLTAAVYELLANPPVLAKLKAELAVAIPDPESIPSFAEVDGLPYFNAIVQEVIRLHPGVMNRQMRVPADQPVVYRSKEGKEYVVPAGFLVSVSPLCMHMNPEVFENPYEFQPQRWIDNPKLARAFIGFSRGTRSCLGMNLARREMAIVLATIFRRYDVYRGQSGPTLELYETERARDVDANIDMIIPVPAKGSKGVRIRVRN</sequence>
<evidence type="ECO:0000313" key="2">
    <source>
        <dbReference type="Proteomes" id="UP000724584"/>
    </source>
</evidence>
<name>A0ACB7P4Q2_9PEZI</name>
<protein>
    <submittedName>
        <fullName evidence="1">Cytochrome P450</fullName>
    </submittedName>
</protein>
<feature type="non-terminal residue" evidence="1">
    <location>
        <position position="1"/>
    </location>
</feature>
<comment type="caution">
    <text evidence="1">The sequence shown here is derived from an EMBL/GenBank/DDBJ whole genome shotgun (WGS) entry which is preliminary data.</text>
</comment>
<gene>
    <name evidence="1" type="ORF">F5144DRAFT_494491</name>
</gene>
<organism evidence="1 2">
    <name type="scientific">Chaetomium tenue</name>
    <dbReference type="NCBI Taxonomy" id="1854479"/>
    <lineage>
        <taxon>Eukaryota</taxon>
        <taxon>Fungi</taxon>
        <taxon>Dikarya</taxon>
        <taxon>Ascomycota</taxon>
        <taxon>Pezizomycotina</taxon>
        <taxon>Sordariomycetes</taxon>
        <taxon>Sordariomycetidae</taxon>
        <taxon>Sordariales</taxon>
        <taxon>Chaetomiaceae</taxon>
        <taxon>Chaetomium</taxon>
    </lineage>
</organism>